<comment type="caution">
    <text evidence="5">The sequence shown here is derived from an EMBL/GenBank/DDBJ whole genome shotgun (WGS) entry which is preliminary data.</text>
</comment>
<keyword evidence="2" id="KW-0489">Methyltransferase</keyword>
<dbReference type="GO" id="GO:0008757">
    <property type="term" value="F:S-adenosylmethionine-dependent methyltransferase activity"/>
    <property type="evidence" value="ECO:0007669"/>
    <property type="project" value="InterPro"/>
</dbReference>
<evidence type="ECO:0000256" key="3">
    <source>
        <dbReference type="ARBA" id="ARBA00022679"/>
    </source>
</evidence>
<dbReference type="Pfam" id="PF08241">
    <property type="entry name" value="Methyltransf_11"/>
    <property type="match status" value="1"/>
</dbReference>
<protein>
    <recommendedName>
        <fullName evidence="4">Methyltransferase type 11 domain-containing protein</fullName>
    </recommendedName>
</protein>
<evidence type="ECO:0000313" key="5">
    <source>
        <dbReference type="EMBL" id="KAK7582451.1"/>
    </source>
</evidence>
<evidence type="ECO:0000256" key="1">
    <source>
        <dbReference type="ARBA" id="ARBA00008361"/>
    </source>
</evidence>
<comment type="similarity">
    <text evidence="1">Belongs to the methyltransferase superfamily.</text>
</comment>
<proteinExistence type="inferred from homology"/>
<name>A0AAN9TFR0_9HEMI</name>
<organism evidence="5 6">
    <name type="scientific">Parthenolecanium corni</name>
    <dbReference type="NCBI Taxonomy" id="536013"/>
    <lineage>
        <taxon>Eukaryota</taxon>
        <taxon>Metazoa</taxon>
        <taxon>Ecdysozoa</taxon>
        <taxon>Arthropoda</taxon>
        <taxon>Hexapoda</taxon>
        <taxon>Insecta</taxon>
        <taxon>Pterygota</taxon>
        <taxon>Neoptera</taxon>
        <taxon>Paraneoptera</taxon>
        <taxon>Hemiptera</taxon>
        <taxon>Sternorrhyncha</taxon>
        <taxon>Coccoidea</taxon>
        <taxon>Coccidae</taxon>
        <taxon>Parthenolecanium</taxon>
    </lineage>
</organism>
<dbReference type="SUPFAM" id="SSF53335">
    <property type="entry name" value="S-adenosyl-L-methionine-dependent methyltransferases"/>
    <property type="match status" value="1"/>
</dbReference>
<gene>
    <name evidence="5" type="ORF">V9T40_013896</name>
</gene>
<reference evidence="5 6" key="1">
    <citation type="submission" date="2024-03" db="EMBL/GenBank/DDBJ databases">
        <title>Adaptation during the transition from Ophiocordyceps entomopathogen to insect associate is accompanied by gene loss and intensified selection.</title>
        <authorList>
            <person name="Ward C.M."/>
            <person name="Onetto C.A."/>
            <person name="Borneman A.R."/>
        </authorList>
    </citation>
    <scope>NUCLEOTIDE SEQUENCE [LARGE SCALE GENOMIC DNA]</scope>
    <source>
        <strain evidence="5">AWRI1</strain>
        <tissue evidence="5">Single Adult Female</tissue>
    </source>
</reference>
<dbReference type="AlphaFoldDB" id="A0AAN9TFR0"/>
<evidence type="ECO:0000256" key="2">
    <source>
        <dbReference type="ARBA" id="ARBA00022603"/>
    </source>
</evidence>
<dbReference type="InterPro" id="IPR051052">
    <property type="entry name" value="Diverse_substrate_MTase"/>
</dbReference>
<keyword evidence="6" id="KW-1185">Reference proteome</keyword>
<evidence type="ECO:0000259" key="4">
    <source>
        <dbReference type="Pfam" id="PF08241"/>
    </source>
</evidence>
<feature type="domain" description="Methyltransferase type 11" evidence="4">
    <location>
        <begin position="32"/>
        <end position="124"/>
    </location>
</feature>
<accession>A0AAN9TFR0</accession>
<dbReference type="InterPro" id="IPR029063">
    <property type="entry name" value="SAM-dependent_MTases_sf"/>
</dbReference>
<dbReference type="Proteomes" id="UP001367676">
    <property type="component" value="Unassembled WGS sequence"/>
</dbReference>
<dbReference type="CDD" id="cd02440">
    <property type="entry name" value="AdoMet_MTases"/>
    <property type="match status" value="1"/>
</dbReference>
<dbReference type="InterPro" id="IPR013216">
    <property type="entry name" value="Methyltransf_11"/>
</dbReference>
<dbReference type="EMBL" id="JBBCAQ010000033">
    <property type="protein sequence ID" value="KAK7582451.1"/>
    <property type="molecule type" value="Genomic_DNA"/>
</dbReference>
<sequence length="261" mass="29756">MLSDFYSTSITYNLLAINIKTRSVSTPYDTAVDVACGTGKSTEVLSPYFKNVIGIKRKDIQENYAYRSVGLYNIIYSQGSAEQISCLNNSVQLVTASQSAHWFELRKFFSETERVLSPGGVLAIYGYSLPSCTSPHEEINDRIDHLMKKTLSDYMPKQSKTLYLDKYNTDDFKSFLFNKEPIQRDETTFVELKGTITDLANYIRSLDTFQNFESINGQTSAFQLMRTFENDLMNIVGTNSPDDKELKIIFNFVLLLGRKPF</sequence>
<keyword evidence="3" id="KW-0808">Transferase</keyword>
<evidence type="ECO:0000313" key="6">
    <source>
        <dbReference type="Proteomes" id="UP001367676"/>
    </source>
</evidence>
<dbReference type="PANTHER" id="PTHR44942">
    <property type="entry name" value="METHYLTRANSF_11 DOMAIN-CONTAINING PROTEIN"/>
    <property type="match status" value="1"/>
</dbReference>
<dbReference type="GO" id="GO:0032259">
    <property type="term" value="P:methylation"/>
    <property type="evidence" value="ECO:0007669"/>
    <property type="project" value="UniProtKB-KW"/>
</dbReference>
<dbReference type="PANTHER" id="PTHR44942:SF4">
    <property type="entry name" value="METHYLTRANSFERASE TYPE 11 DOMAIN-CONTAINING PROTEIN"/>
    <property type="match status" value="1"/>
</dbReference>
<dbReference type="Gene3D" id="3.40.50.150">
    <property type="entry name" value="Vaccinia Virus protein VP39"/>
    <property type="match status" value="1"/>
</dbReference>